<dbReference type="Pfam" id="PF19755">
    <property type="entry name" value="DUF6242"/>
    <property type="match status" value="1"/>
</dbReference>
<organism evidence="4 5">
    <name type="scientific">Xylanibacter ruminicola</name>
    <name type="common">Prevotella ruminicola</name>
    <dbReference type="NCBI Taxonomy" id="839"/>
    <lineage>
        <taxon>Bacteria</taxon>
        <taxon>Pseudomonadati</taxon>
        <taxon>Bacteroidota</taxon>
        <taxon>Bacteroidia</taxon>
        <taxon>Bacteroidales</taxon>
        <taxon>Prevotellaceae</taxon>
        <taxon>Xylanibacter</taxon>
    </lineage>
</organism>
<gene>
    <name evidence="4" type="ORF">SAMN05216354_0694</name>
</gene>
<evidence type="ECO:0000256" key="1">
    <source>
        <dbReference type="SAM" id="SignalP"/>
    </source>
</evidence>
<sequence length="378" mass="42980">MKRYIQMLCFLTLGMLICTSCLNSDDDNDKEYYSDTAVSAFSLSVVNRYIHTTSSLGTDSVYKKTLTNPVVFTIDQYQHKIYNTDSLPSDCDIKHVLANITSINSGTIVINYLANSGTDSLMYFSNTDSIDMTKAKEIRVYAQDGNNFRSYQLTINVHQVESSKIIWEQKSLTDMPIDPKKAIWEQRIAAVGLKQFIGAGRAEAYAYNINGKLMVSKDNGTSWKEEESDNNTSLLPFTNFAFTSWPFAANDSTDYQLLVGTNDFYDKACVVWRKINEFSFRSQPSKWVFLPVESNNVYYLPKMENLNLVYFNGKALAIGNDGKIYVSRDQGLTWKTTYTYTLPHEIGTYNLIATTDDNGYLWLVGKDTGEVWRGQMIE</sequence>
<dbReference type="Gene3D" id="2.130.10.10">
    <property type="entry name" value="YVTN repeat-like/Quinoprotein amine dehydrogenase"/>
    <property type="match status" value="1"/>
</dbReference>
<protein>
    <recommendedName>
        <fullName evidence="6">BNR/Asp-box repeat protein</fullName>
    </recommendedName>
</protein>
<dbReference type="InterPro" id="IPR058667">
    <property type="entry name" value="DUF6242_C"/>
</dbReference>
<accession>A0A1H5SVX8</accession>
<dbReference type="InterPro" id="IPR015943">
    <property type="entry name" value="WD40/YVTN_repeat-like_dom_sf"/>
</dbReference>
<evidence type="ECO:0000259" key="2">
    <source>
        <dbReference type="Pfam" id="PF19755"/>
    </source>
</evidence>
<feature type="signal peptide" evidence="1">
    <location>
        <begin position="1"/>
        <end position="23"/>
    </location>
</feature>
<evidence type="ECO:0000313" key="5">
    <source>
        <dbReference type="Proteomes" id="UP000236735"/>
    </source>
</evidence>
<feature type="domain" description="DUF6242" evidence="2">
    <location>
        <begin position="41"/>
        <end position="155"/>
    </location>
</feature>
<evidence type="ECO:0008006" key="6">
    <source>
        <dbReference type="Google" id="ProtNLM"/>
    </source>
</evidence>
<name>A0A1H5SVX8_XYLRU</name>
<feature type="chain" id="PRO_5009284397" description="BNR/Asp-box repeat protein" evidence="1">
    <location>
        <begin position="24"/>
        <end position="378"/>
    </location>
</feature>
<keyword evidence="1" id="KW-0732">Signal</keyword>
<dbReference type="AlphaFoldDB" id="A0A1H5SVX8"/>
<dbReference type="RefSeq" id="WP_103915184.1">
    <property type="nucleotide sequence ID" value="NZ_FNUV01000002.1"/>
</dbReference>
<dbReference type="Pfam" id="PF25852">
    <property type="entry name" value="DUF6242_C"/>
    <property type="match status" value="1"/>
</dbReference>
<dbReference type="EMBL" id="FNUV01000002">
    <property type="protein sequence ID" value="SEF54021.1"/>
    <property type="molecule type" value="Genomic_DNA"/>
</dbReference>
<feature type="domain" description="DUF6242" evidence="3">
    <location>
        <begin position="184"/>
        <end position="375"/>
    </location>
</feature>
<dbReference type="SUPFAM" id="SSF110296">
    <property type="entry name" value="Oligoxyloglucan reducing end-specific cellobiohydrolase"/>
    <property type="match status" value="1"/>
</dbReference>
<evidence type="ECO:0000259" key="3">
    <source>
        <dbReference type="Pfam" id="PF25852"/>
    </source>
</evidence>
<proteinExistence type="predicted"/>
<evidence type="ECO:0000313" key="4">
    <source>
        <dbReference type="EMBL" id="SEF54021.1"/>
    </source>
</evidence>
<dbReference type="InterPro" id="IPR046209">
    <property type="entry name" value="DUF6242_N"/>
</dbReference>
<reference evidence="4 5" key="1">
    <citation type="submission" date="2016-10" db="EMBL/GenBank/DDBJ databases">
        <authorList>
            <person name="de Groot N.N."/>
        </authorList>
    </citation>
    <scope>NUCLEOTIDE SEQUENCE [LARGE SCALE GENOMIC DNA]</scope>
    <source>
        <strain evidence="4 5">AR32</strain>
    </source>
</reference>
<dbReference type="Proteomes" id="UP000236735">
    <property type="component" value="Unassembled WGS sequence"/>
</dbReference>